<organism evidence="2 3">
    <name type="scientific">Micrococcus lylae</name>
    <dbReference type="NCBI Taxonomy" id="1273"/>
    <lineage>
        <taxon>Bacteria</taxon>
        <taxon>Bacillati</taxon>
        <taxon>Actinomycetota</taxon>
        <taxon>Actinomycetes</taxon>
        <taxon>Micrococcales</taxon>
        <taxon>Micrococcaceae</taxon>
        <taxon>Micrococcus</taxon>
    </lineage>
</organism>
<dbReference type="Gene3D" id="3.40.50.10540">
    <property type="entry name" value="Crotonobetainyl-coa:carnitine coa-transferase, domain 1"/>
    <property type="match status" value="1"/>
</dbReference>
<dbReference type="InterPro" id="IPR050509">
    <property type="entry name" value="CoA-transferase_III"/>
</dbReference>
<dbReference type="InterPro" id="IPR003673">
    <property type="entry name" value="CoA-Trfase_fam_III"/>
</dbReference>
<feature type="compositionally biased region" description="Low complexity" evidence="1">
    <location>
        <begin position="118"/>
        <end position="134"/>
    </location>
</feature>
<sequence>MAHLAAAGLNLALGPDALDGVGVLDLHLRVAGGQQGDRCAVDAGLVQLVGDLHVRLVVQHGAPCVGEGTGALDRIVYVHRRHVRDVLHIRWHAVGKTHDDGRLAGPFAAPVEQAVARAPRRPAVTAAETTATEEGAAKERAAAPAPLRPLEGVTVLSLAPNLPGPWAAWRLRQWGAHVIKVESPGGDMMSRMSTLIYERFSAEMEIVEVNLKNKTGRAQLAKLADQAEILVTSMRPSAAERLGLPELADRMSLAWVEVVGSEEDPEDPGHDLTYQAANGTIAAGGPEAPRLPAVLLADVMGGERAAGQALAALLQRRANVAGGHGGAVRVKVSLEQAVRDAAVTTDLTHAEAILGGTLPEYGIYRCADGYVALAALEPHFRERMEALLGTSAEELAAVFAEQPAEHWVAFAKEHDLPIVPVT</sequence>
<dbReference type="Proteomes" id="UP000297477">
    <property type="component" value="Unassembled WGS sequence"/>
</dbReference>
<dbReference type="PANTHER" id="PTHR48228:SF5">
    <property type="entry name" value="ALPHA-METHYLACYL-COA RACEMASE"/>
    <property type="match status" value="1"/>
</dbReference>
<dbReference type="PANTHER" id="PTHR48228">
    <property type="entry name" value="SUCCINYL-COA--D-CITRAMALATE COA-TRANSFERASE"/>
    <property type="match status" value="1"/>
</dbReference>
<comment type="caution">
    <text evidence="2">The sequence shown here is derived from an EMBL/GenBank/DDBJ whole genome shotgun (WGS) entry which is preliminary data.</text>
</comment>
<dbReference type="Pfam" id="PF02515">
    <property type="entry name" value="CoA_transf_3"/>
    <property type="match status" value="1"/>
</dbReference>
<evidence type="ECO:0000313" key="3">
    <source>
        <dbReference type="Proteomes" id="UP000297477"/>
    </source>
</evidence>
<evidence type="ECO:0000256" key="1">
    <source>
        <dbReference type="SAM" id="MobiDB-lite"/>
    </source>
</evidence>
<accession>A0ABY2JYS2</accession>
<keyword evidence="3" id="KW-1185">Reference proteome</keyword>
<protein>
    <submittedName>
        <fullName evidence="2">CoA transferase</fullName>
    </submittedName>
</protein>
<name>A0ABY2JYS2_9MICC</name>
<proteinExistence type="predicted"/>
<gene>
    <name evidence="2" type="ORF">E4A49_07475</name>
</gene>
<dbReference type="InterPro" id="IPR023606">
    <property type="entry name" value="CoA-Trfase_III_dom_1_sf"/>
</dbReference>
<dbReference type="EMBL" id="SPKT01000013">
    <property type="protein sequence ID" value="TFH98800.1"/>
    <property type="molecule type" value="Genomic_DNA"/>
</dbReference>
<dbReference type="SUPFAM" id="SSF89796">
    <property type="entry name" value="CoA-transferase family III (CaiB/BaiF)"/>
    <property type="match status" value="1"/>
</dbReference>
<reference evidence="2 3" key="1">
    <citation type="submission" date="2019-03" db="EMBL/GenBank/DDBJ databases">
        <title>Reclassification of Micrococcus aloeverae and Micrococcus yunnanensis as later heterotypic synonyms of Micrococcus luteus.</title>
        <authorList>
            <person name="Huang C.-H."/>
        </authorList>
    </citation>
    <scope>NUCLEOTIDE SEQUENCE [LARGE SCALE GENOMIC DNA]</scope>
    <source>
        <strain evidence="2 3">BCRC 12151</strain>
    </source>
</reference>
<dbReference type="Gene3D" id="3.30.1540.10">
    <property type="entry name" value="formyl-coa transferase, domain 3"/>
    <property type="match status" value="1"/>
</dbReference>
<feature type="region of interest" description="Disordered" evidence="1">
    <location>
        <begin position="118"/>
        <end position="143"/>
    </location>
</feature>
<dbReference type="GO" id="GO:0016740">
    <property type="term" value="F:transferase activity"/>
    <property type="evidence" value="ECO:0007669"/>
    <property type="project" value="UniProtKB-KW"/>
</dbReference>
<dbReference type="InterPro" id="IPR044855">
    <property type="entry name" value="CoA-Trfase_III_dom3_sf"/>
</dbReference>
<keyword evidence="2" id="KW-0808">Transferase</keyword>
<evidence type="ECO:0000313" key="2">
    <source>
        <dbReference type="EMBL" id="TFH98800.1"/>
    </source>
</evidence>